<dbReference type="InterPro" id="IPR003251">
    <property type="entry name" value="Rr_diiron-bd_dom"/>
</dbReference>
<dbReference type="EMBL" id="BARV01034948">
    <property type="protein sequence ID" value="GAI52185.1"/>
    <property type="molecule type" value="Genomic_DNA"/>
</dbReference>
<dbReference type="Pfam" id="PF02915">
    <property type="entry name" value="Rubrerythrin"/>
    <property type="match status" value="1"/>
</dbReference>
<comment type="caution">
    <text evidence="2">The sequence shown here is derived from an EMBL/GenBank/DDBJ whole genome shotgun (WGS) entry which is preliminary data.</text>
</comment>
<feature type="domain" description="Rubrerythrin diiron-binding" evidence="1">
    <location>
        <begin position="3"/>
        <end position="50"/>
    </location>
</feature>
<dbReference type="InterPro" id="IPR009078">
    <property type="entry name" value="Ferritin-like_SF"/>
</dbReference>
<sequence>MTEKLDDPKVKELFTFLANEEVDHKRTFEKMLSKFEDYTPVESYPGEYFAYLKAYADNLVFGFSKFDDDISKIGDAVSAVQ</sequence>
<dbReference type="AlphaFoldDB" id="X1QMG3"/>
<protein>
    <recommendedName>
        <fullName evidence="1">Rubrerythrin diiron-binding domain-containing protein</fullName>
    </recommendedName>
</protein>
<feature type="non-terminal residue" evidence="2">
    <location>
        <position position="81"/>
    </location>
</feature>
<reference evidence="2" key="1">
    <citation type="journal article" date="2014" name="Front. Microbiol.">
        <title>High frequency of phylogenetically diverse reductive dehalogenase-homologous genes in deep subseafloor sedimentary metagenomes.</title>
        <authorList>
            <person name="Kawai M."/>
            <person name="Futagami T."/>
            <person name="Toyoda A."/>
            <person name="Takaki Y."/>
            <person name="Nishi S."/>
            <person name="Hori S."/>
            <person name="Arai W."/>
            <person name="Tsubouchi T."/>
            <person name="Morono Y."/>
            <person name="Uchiyama I."/>
            <person name="Ito T."/>
            <person name="Fujiyama A."/>
            <person name="Inagaki F."/>
            <person name="Takami H."/>
        </authorList>
    </citation>
    <scope>NUCLEOTIDE SEQUENCE</scope>
    <source>
        <strain evidence="2">Expedition CK06-06</strain>
    </source>
</reference>
<dbReference type="SUPFAM" id="SSF47240">
    <property type="entry name" value="Ferritin-like"/>
    <property type="match status" value="1"/>
</dbReference>
<dbReference type="InterPro" id="IPR012347">
    <property type="entry name" value="Ferritin-like"/>
</dbReference>
<evidence type="ECO:0000313" key="2">
    <source>
        <dbReference type="EMBL" id="GAI52185.1"/>
    </source>
</evidence>
<gene>
    <name evidence="2" type="ORF">S06H3_54606</name>
</gene>
<dbReference type="Gene3D" id="1.20.1260.10">
    <property type="match status" value="1"/>
</dbReference>
<organism evidence="2">
    <name type="scientific">marine sediment metagenome</name>
    <dbReference type="NCBI Taxonomy" id="412755"/>
    <lineage>
        <taxon>unclassified sequences</taxon>
        <taxon>metagenomes</taxon>
        <taxon>ecological metagenomes</taxon>
    </lineage>
</organism>
<name>X1QMG3_9ZZZZ</name>
<dbReference type="GO" id="GO:0016491">
    <property type="term" value="F:oxidoreductase activity"/>
    <property type="evidence" value="ECO:0007669"/>
    <property type="project" value="InterPro"/>
</dbReference>
<proteinExistence type="predicted"/>
<accession>X1QMG3</accession>
<evidence type="ECO:0000259" key="1">
    <source>
        <dbReference type="Pfam" id="PF02915"/>
    </source>
</evidence>
<dbReference type="GO" id="GO:0046872">
    <property type="term" value="F:metal ion binding"/>
    <property type="evidence" value="ECO:0007669"/>
    <property type="project" value="InterPro"/>
</dbReference>